<name>A0AAN1WEX3_9GAMM</name>
<reference evidence="1 2" key="1">
    <citation type="journal article" date="2022" name="IScience">
        <title>An ultrasensitive nanofiber-based assay for enzymatic hydrolysis and deep-sea microbial degradation of cellulose.</title>
        <authorList>
            <person name="Tsudome M."/>
            <person name="Tachioka M."/>
            <person name="Miyazaki M."/>
            <person name="Uchimura K."/>
            <person name="Tsuda M."/>
            <person name="Takaki Y."/>
            <person name="Deguchi S."/>
        </authorList>
    </citation>
    <scope>NUCLEOTIDE SEQUENCE [LARGE SCALE GENOMIC DNA]</scope>
    <source>
        <strain evidence="1 2">GE09</strain>
    </source>
</reference>
<keyword evidence="2" id="KW-1185">Reference proteome</keyword>
<dbReference type="AlphaFoldDB" id="A0AAN1WEX3"/>
<sequence>MRDDAQLHCIYATAGLVNPARQRGHIVSTLPSIIDRLSIEPDSWLELARAVEKNTKTFVGTGDHIESAALAMGYQRAPNRRRRQSLFG</sequence>
<dbReference type="EMBL" id="AP023086">
    <property type="protein sequence ID" value="BCD96290.1"/>
    <property type="molecule type" value="Genomic_DNA"/>
</dbReference>
<dbReference type="KEGG" id="marq:MARGE09_P0490"/>
<gene>
    <name evidence="1" type="ORF">MARGE09_P0490</name>
</gene>
<accession>A0AAN1WEX3</accession>
<protein>
    <submittedName>
        <fullName evidence="1">Uncharacterized protein</fullName>
    </submittedName>
</protein>
<evidence type="ECO:0000313" key="1">
    <source>
        <dbReference type="EMBL" id="BCD96290.1"/>
    </source>
</evidence>
<dbReference type="Proteomes" id="UP001320119">
    <property type="component" value="Chromosome"/>
</dbReference>
<proteinExistence type="predicted"/>
<organism evidence="1 2">
    <name type="scientific">Marinagarivorans cellulosilyticus</name>
    <dbReference type="NCBI Taxonomy" id="2721545"/>
    <lineage>
        <taxon>Bacteria</taxon>
        <taxon>Pseudomonadati</taxon>
        <taxon>Pseudomonadota</taxon>
        <taxon>Gammaproteobacteria</taxon>
        <taxon>Cellvibrionales</taxon>
        <taxon>Cellvibrionaceae</taxon>
        <taxon>Marinagarivorans</taxon>
    </lineage>
</organism>
<evidence type="ECO:0000313" key="2">
    <source>
        <dbReference type="Proteomes" id="UP001320119"/>
    </source>
</evidence>